<proteinExistence type="predicted"/>
<evidence type="ECO:0000259" key="1">
    <source>
        <dbReference type="PROSITE" id="PS50041"/>
    </source>
</evidence>
<dbReference type="InterPro" id="IPR016186">
    <property type="entry name" value="C-type_lectin-like/link_sf"/>
</dbReference>
<dbReference type="PROSITE" id="PS50041">
    <property type="entry name" value="C_TYPE_LECTIN_2"/>
    <property type="match status" value="1"/>
</dbReference>
<dbReference type="SUPFAM" id="SSF56436">
    <property type="entry name" value="C-type lectin-like"/>
    <property type="match status" value="1"/>
</dbReference>
<gene>
    <name evidence="2" type="ORF">LSH36_2348g00001</name>
</gene>
<dbReference type="Proteomes" id="UP001208570">
    <property type="component" value="Unassembled WGS sequence"/>
</dbReference>
<dbReference type="AlphaFoldDB" id="A0AAD9IRQ8"/>
<evidence type="ECO:0000313" key="2">
    <source>
        <dbReference type="EMBL" id="KAK2138830.1"/>
    </source>
</evidence>
<dbReference type="CDD" id="cd00037">
    <property type="entry name" value="CLECT"/>
    <property type="match status" value="1"/>
</dbReference>
<dbReference type="InterPro" id="IPR016187">
    <property type="entry name" value="CTDL_fold"/>
</dbReference>
<protein>
    <recommendedName>
        <fullName evidence="1">C-type lectin domain-containing protein</fullName>
    </recommendedName>
</protein>
<dbReference type="Pfam" id="PF00059">
    <property type="entry name" value="Lectin_C"/>
    <property type="match status" value="1"/>
</dbReference>
<dbReference type="InterPro" id="IPR001304">
    <property type="entry name" value="C-type_lectin-like"/>
</dbReference>
<sequence length="184" mass="21542">MSRKLYPGFAILLVLYFTWASSLSVNYIYFKTIYGNDVISEKPALRKINETSEHHCFMSCGVVDSCQGYNYFLKESRCELLRSPCQPGQQVISLGNVYLERLDKLVAGYKKYWLGGRGSTNDDVYSFYWQSSKRPITYDRWHDEHPPQQRNTASSCIMVLDETDWMWDVQKCSEKALYMCQIKE</sequence>
<dbReference type="Gene3D" id="3.10.100.10">
    <property type="entry name" value="Mannose-Binding Protein A, subunit A"/>
    <property type="match status" value="1"/>
</dbReference>
<accession>A0AAD9IRQ8</accession>
<keyword evidence="3" id="KW-1185">Reference proteome</keyword>
<evidence type="ECO:0000313" key="3">
    <source>
        <dbReference type="Proteomes" id="UP001208570"/>
    </source>
</evidence>
<organism evidence="2 3">
    <name type="scientific">Paralvinella palmiformis</name>
    <dbReference type="NCBI Taxonomy" id="53620"/>
    <lineage>
        <taxon>Eukaryota</taxon>
        <taxon>Metazoa</taxon>
        <taxon>Spiralia</taxon>
        <taxon>Lophotrochozoa</taxon>
        <taxon>Annelida</taxon>
        <taxon>Polychaeta</taxon>
        <taxon>Sedentaria</taxon>
        <taxon>Canalipalpata</taxon>
        <taxon>Terebellida</taxon>
        <taxon>Terebelliformia</taxon>
        <taxon>Alvinellidae</taxon>
        <taxon>Paralvinella</taxon>
    </lineage>
</organism>
<reference evidence="2" key="1">
    <citation type="journal article" date="2023" name="Mol. Biol. Evol.">
        <title>Third-Generation Sequencing Reveals the Adaptive Role of the Epigenome in Three Deep-Sea Polychaetes.</title>
        <authorList>
            <person name="Perez M."/>
            <person name="Aroh O."/>
            <person name="Sun Y."/>
            <person name="Lan Y."/>
            <person name="Juniper S.K."/>
            <person name="Young C.R."/>
            <person name="Angers B."/>
            <person name="Qian P.Y."/>
        </authorList>
    </citation>
    <scope>NUCLEOTIDE SEQUENCE</scope>
    <source>
        <strain evidence="2">P08H-3</strain>
    </source>
</reference>
<comment type="caution">
    <text evidence="2">The sequence shown here is derived from an EMBL/GenBank/DDBJ whole genome shotgun (WGS) entry which is preliminary data.</text>
</comment>
<dbReference type="EMBL" id="JAODUP010002341">
    <property type="protein sequence ID" value="KAK2138830.1"/>
    <property type="molecule type" value="Genomic_DNA"/>
</dbReference>
<feature type="domain" description="C-type lectin" evidence="1">
    <location>
        <begin position="75"/>
        <end position="181"/>
    </location>
</feature>
<name>A0AAD9IRQ8_9ANNE</name>